<dbReference type="Proteomes" id="UP001501257">
    <property type="component" value="Unassembled WGS sequence"/>
</dbReference>
<accession>A0ABP9TMY3</accession>
<dbReference type="Pfam" id="PF20471">
    <property type="entry name" value="DUF6716"/>
    <property type="match status" value="1"/>
</dbReference>
<organism evidence="1 2">
    <name type="scientific">Paeniglutamicibacter antarcticus</name>
    <dbReference type="NCBI Taxonomy" id="494023"/>
    <lineage>
        <taxon>Bacteria</taxon>
        <taxon>Bacillati</taxon>
        <taxon>Actinomycetota</taxon>
        <taxon>Actinomycetes</taxon>
        <taxon>Micrococcales</taxon>
        <taxon>Micrococcaceae</taxon>
        <taxon>Paeniglutamicibacter</taxon>
    </lineage>
</organism>
<protein>
    <submittedName>
        <fullName evidence="1">Uncharacterized protein</fullName>
    </submittedName>
</protein>
<name>A0ABP9TMY3_9MICC</name>
<dbReference type="InterPro" id="IPR046561">
    <property type="entry name" value="DUF6716"/>
</dbReference>
<evidence type="ECO:0000313" key="2">
    <source>
        <dbReference type="Proteomes" id="UP001501257"/>
    </source>
</evidence>
<evidence type="ECO:0000313" key="1">
    <source>
        <dbReference type="EMBL" id="GAA5227583.1"/>
    </source>
</evidence>
<comment type="caution">
    <text evidence="1">The sequence shown here is derived from an EMBL/GenBank/DDBJ whole genome shotgun (WGS) entry which is preliminary data.</text>
</comment>
<dbReference type="EMBL" id="BAABLK010000029">
    <property type="protein sequence ID" value="GAA5227583.1"/>
    <property type="molecule type" value="Genomic_DNA"/>
</dbReference>
<reference evidence="2" key="1">
    <citation type="journal article" date="2019" name="Int. J. Syst. Evol. Microbiol.">
        <title>The Global Catalogue of Microorganisms (GCM) 10K type strain sequencing project: providing services to taxonomists for standard genome sequencing and annotation.</title>
        <authorList>
            <consortium name="The Broad Institute Genomics Platform"/>
            <consortium name="The Broad Institute Genome Sequencing Center for Infectious Disease"/>
            <person name="Wu L."/>
            <person name="Ma J."/>
        </authorList>
    </citation>
    <scope>NUCLEOTIDE SEQUENCE [LARGE SCALE GENOMIC DNA]</scope>
    <source>
        <strain evidence="2">JCM 18952</strain>
    </source>
</reference>
<dbReference type="RefSeq" id="WP_210102317.1">
    <property type="nucleotide sequence ID" value="NZ_BAABLK010000029.1"/>
</dbReference>
<keyword evidence="2" id="KW-1185">Reference proteome</keyword>
<proteinExistence type="predicted"/>
<gene>
    <name evidence="1" type="ORF">GCM10025778_21160</name>
</gene>
<sequence length="410" mass="44330">MNTVGPRPRIVAVADSDSYLKLACTTLSALGPGWERRVVLVRTPIEPTAEQVAAATAGTCFAGQPVPVLPTAALTYTTLDADIVFAAATGPVVSELFTKLLRTGARAQRPAALVSALPGLAYPATAKGWAYRCSADAFIVHSLIEAREFTRLAEQQTGHRPEILISRLPFLQSTGIPQQHPGKINTVVFAAQAKVPVQRTDRIRILLALQTVARLNPGLRVVVKLRARAGEPQTHAEAHPYDELWEELASGPKPVGGNVEFMTGAMDPVLAPGSALLTVSSTAALEAVDRGLRVLVLTDFGLNDEMLNSVFHGSGALGTLEDLADLGFRFPNREWLEENYFHHQDAGISPALANYASRARNRMLATSEGQLAMTRKAALRQRVRTALPRRALRTLLRIRRALQGAKHCRS</sequence>